<reference evidence="2" key="1">
    <citation type="journal article" date="2012" name="Nat. Biotechnol.">
        <title>Reference genome sequence of the model plant Setaria.</title>
        <authorList>
            <person name="Bennetzen J.L."/>
            <person name="Schmutz J."/>
            <person name="Wang H."/>
            <person name="Percifield R."/>
            <person name="Hawkins J."/>
            <person name="Pontaroli A.C."/>
            <person name="Estep M."/>
            <person name="Feng L."/>
            <person name="Vaughn J.N."/>
            <person name="Grimwood J."/>
            <person name="Jenkins J."/>
            <person name="Barry K."/>
            <person name="Lindquist E."/>
            <person name="Hellsten U."/>
            <person name="Deshpande S."/>
            <person name="Wang X."/>
            <person name="Wu X."/>
            <person name="Mitros T."/>
            <person name="Triplett J."/>
            <person name="Yang X."/>
            <person name="Ye C.Y."/>
            <person name="Mauro-Herrera M."/>
            <person name="Wang L."/>
            <person name="Li P."/>
            <person name="Sharma M."/>
            <person name="Sharma R."/>
            <person name="Ronald P.C."/>
            <person name="Panaud O."/>
            <person name="Kellogg E.A."/>
            <person name="Brutnell T.P."/>
            <person name="Doust A.N."/>
            <person name="Tuskan G.A."/>
            <person name="Rokhsar D."/>
            <person name="Devos K.M."/>
        </authorList>
    </citation>
    <scope>NUCLEOTIDE SEQUENCE [LARGE SCALE GENOMIC DNA]</scope>
    <source>
        <strain evidence="2">cv. Yugu1</strain>
    </source>
</reference>
<evidence type="ECO:0000313" key="2">
    <source>
        <dbReference type="Proteomes" id="UP000004995"/>
    </source>
</evidence>
<name>K3ZKJ6_SETIT</name>
<dbReference type="HOGENOM" id="CLU_2445027_0_0_1"/>
<organism evidence="1 2">
    <name type="scientific">Setaria italica</name>
    <name type="common">Foxtail millet</name>
    <name type="synonym">Panicum italicum</name>
    <dbReference type="NCBI Taxonomy" id="4555"/>
    <lineage>
        <taxon>Eukaryota</taxon>
        <taxon>Viridiplantae</taxon>
        <taxon>Streptophyta</taxon>
        <taxon>Embryophyta</taxon>
        <taxon>Tracheophyta</taxon>
        <taxon>Spermatophyta</taxon>
        <taxon>Magnoliopsida</taxon>
        <taxon>Liliopsida</taxon>
        <taxon>Poales</taxon>
        <taxon>Poaceae</taxon>
        <taxon>PACMAD clade</taxon>
        <taxon>Panicoideae</taxon>
        <taxon>Panicodae</taxon>
        <taxon>Paniceae</taxon>
        <taxon>Cenchrinae</taxon>
        <taxon>Setaria</taxon>
    </lineage>
</organism>
<proteinExistence type="predicted"/>
<sequence length="90" mass="10408">MYWFIHYACSHVLYHTCQRCLATLCATLVGTLKHRVVLVIPLCRLLLQVSHLMFETLNNGSWPAKCIRTCPDCRFAVWCGYWCISVTTLL</sequence>
<accession>K3ZKJ6</accession>
<dbReference type="AlphaFoldDB" id="K3ZKJ6"/>
<reference evidence="1" key="2">
    <citation type="submission" date="2018-08" db="UniProtKB">
        <authorList>
            <consortium name="EnsemblPlants"/>
        </authorList>
    </citation>
    <scope>IDENTIFICATION</scope>
    <source>
        <strain evidence="1">Yugu1</strain>
    </source>
</reference>
<dbReference type="InParanoid" id="K3ZKJ6"/>
<protein>
    <submittedName>
        <fullName evidence="1">Uncharacterized protein</fullName>
    </submittedName>
</protein>
<dbReference type="Proteomes" id="UP000004995">
    <property type="component" value="Unassembled WGS sequence"/>
</dbReference>
<evidence type="ECO:0000313" key="1">
    <source>
        <dbReference type="EnsemblPlants" id="KQK95273"/>
    </source>
</evidence>
<dbReference type="EMBL" id="AGNK02005128">
    <property type="status" value="NOT_ANNOTATED_CDS"/>
    <property type="molecule type" value="Genomic_DNA"/>
</dbReference>
<keyword evidence="2" id="KW-1185">Reference proteome</keyword>
<dbReference type="Gramene" id="KQK95273">
    <property type="protein sequence ID" value="KQK95273"/>
    <property type="gene ID" value="SETIT_027102mg"/>
</dbReference>
<dbReference type="EnsemblPlants" id="KQK95273">
    <property type="protein sequence ID" value="KQK95273"/>
    <property type="gene ID" value="SETIT_027102mg"/>
</dbReference>